<dbReference type="Proteomes" id="UP001249851">
    <property type="component" value="Unassembled WGS sequence"/>
</dbReference>
<dbReference type="SUPFAM" id="SSF51445">
    <property type="entry name" value="(Trans)glycosidases"/>
    <property type="match status" value="1"/>
</dbReference>
<evidence type="ECO:0000259" key="5">
    <source>
        <dbReference type="Pfam" id="PF02836"/>
    </source>
</evidence>
<dbReference type="Pfam" id="PF02836">
    <property type="entry name" value="Glyco_hydro_2_C"/>
    <property type="match status" value="1"/>
</dbReference>
<dbReference type="GO" id="GO:0030246">
    <property type="term" value="F:carbohydrate binding"/>
    <property type="evidence" value="ECO:0007669"/>
    <property type="project" value="TreeGrafter"/>
</dbReference>
<proteinExistence type="inferred from homology"/>
<feature type="domain" description="Glycosyl hydrolases family 2 sugar binding" evidence="6">
    <location>
        <begin position="39"/>
        <end position="220"/>
    </location>
</feature>
<feature type="signal peptide" evidence="4">
    <location>
        <begin position="1"/>
        <end position="27"/>
    </location>
</feature>
<reference evidence="7" key="1">
    <citation type="journal article" date="2023" name="G3 (Bethesda)">
        <title>Whole genome assembly and annotation of the endangered Caribbean coral Acropora cervicornis.</title>
        <authorList>
            <person name="Selwyn J.D."/>
            <person name="Vollmer S.V."/>
        </authorList>
    </citation>
    <scope>NUCLEOTIDE SEQUENCE</scope>
    <source>
        <strain evidence="7">K2</strain>
    </source>
</reference>
<dbReference type="InterPro" id="IPR036156">
    <property type="entry name" value="Beta-gal/glucu_dom_sf"/>
</dbReference>
<dbReference type="GO" id="GO:0019391">
    <property type="term" value="P:glucuronoside catabolic process"/>
    <property type="evidence" value="ECO:0007669"/>
    <property type="project" value="TreeGrafter"/>
</dbReference>
<evidence type="ECO:0000313" key="8">
    <source>
        <dbReference type="Proteomes" id="UP001249851"/>
    </source>
</evidence>
<dbReference type="InterPro" id="IPR006101">
    <property type="entry name" value="Glyco_hydro_2"/>
</dbReference>
<name>A0AAD9VGU2_ACRCE</name>
<organism evidence="7 8">
    <name type="scientific">Acropora cervicornis</name>
    <name type="common">Staghorn coral</name>
    <dbReference type="NCBI Taxonomy" id="6130"/>
    <lineage>
        <taxon>Eukaryota</taxon>
        <taxon>Metazoa</taxon>
        <taxon>Cnidaria</taxon>
        <taxon>Anthozoa</taxon>
        <taxon>Hexacorallia</taxon>
        <taxon>Scleractinia</taxon>
        <taxon>Astrocoeniina</taxon>
        <taxon>Acroporidae</taxon>
        <taxon>Acropora</taxon>
    </lineage>
</organism>
<dbReference type="Pfam" id="PF02837">
    <property type="entry name" value="Glyco_hydro_2_N"/>
    <property type="match status" value="1"/>
</dbReference>
<dbReference type="AlphaFoldDB" id="A0AAD9VGU2"/>
<sequence length="683" mass="79962">MPSSYFASSSLILLLRWYILMTRSTRAMLYPRESETRQVKSLDGLWDFRADILRSGFEEMWYSMPLAQSGDVLSMPVPSSYNDVTEERWLRDFIGWVWYDKQFYVPPSWLANNKRVVLRFDNVFYRCKVWLNNIEVLQHEGGDLPFEVEITKELNRIRRDSHRVTVAVNNTFPFIEQGVRHSARDQRSTINSSFCDSLDDYSTIVDFAGIHGSVKLYSTPTVHTSDITYSSHYNYHKATVKFITQVEVDYRAKKNDVIMRYELLDQEGKVAAFTMGVKMLTCEMTVFYPKLWWPVGMSDRPGYLYTLKVSASYKDIHDVYILPVGIRTVRVEDRKFLINNVPFYFKGFGKIQDGDIRGRGFDYAALIKDFNLMKWFGANSIRTTRHPPPEELLELADKHGIVVIDESPPVAPKEMFQNYISDHTINRHLDLMTELVMRDKNHPSVVMWSVANHRSDSSSEDFHFHLRRMIEFTREMDIQRRPVTYLISSDYRFGVVDDPALEFCDVISFSRHYGWYWFPGRPFLITEALEEDLRGLHEAFNKPILMAEYGSSAVIGRHKVDTMKKYFPVFDQLRNEFLVGEMTWTFADYDVLESFDLISANSKGLLSRQRQPKASAHVLRQRYQALEMDTHPRFTGDELLDILIRFKPHRGSEYPISFKHRLPALIREERVNTTIRKRSVDGA</sequence>
<dbReference type="Gene3D" id="2.60.120.260">
    <property type="entry name" value="Galactose-binding domain-like"/>
    <property type="match status" value="1"/>
</dbReference>
<dbReference type="PANTHER" id="PTHR10066:SF67">
    <property type="entry name" value="BETA-GLUCURONIDASE"/>
    <property type="match status" value="1"/>
</dbReference>
<dbReference type="PANTHER" id="PTHR10066">
    <property type="entry name" value="BETA-GLUCURONIDASE"/>
    <property type="match status" value="1"/>
</dbReference>
<feature type="domain" description="Glycoside hydrolase family 2 catalytic" evidence="5">
    <location>
        <begin position="329"/>
        <end position="627"/>
    </location>
</feature>
<evidence type="ECO:0000256" key="4">
    <source>
        <dbReference type="SAM" id="SignalP"/>
    </source>
</evidence>
<dbReference type="GO" id="GO:0005975">
    <property type="term" value="P:carbohydrate metabolic process"/>
    <property type="evidence" value="ECO:0007669"/>
    <property type="project" value="InterPro"/>
</dbReference>
<evidence type="ECO:0000256" key="2">
    <source>
        <dbReference type="ARBA" id="ARBA00022801"/>
    </source>
</evidence>
<feature type="chain" id="PRO_5042276635" evidence="4">
    <location>
        <begin position="28"/>
        <end position="683"/>
    </location>
</feature>
<dbReference type="EMBL" id="JARQWQ010000001">
    <property type="protein sequence ID" value="KAK2574053.1"/>
    <property type="molecule type" value="Genomic_DNA"/>
</dbReference>
<dbReference type="InterPro" id="IPR013783">
    <property type="entry name" value="Ig-like_fold"/>
</dbReference>
<evidence type="ECO:0000256" key="1">
    <source>
        <dbReference type="ARBA" id="ARBA00007401"/>
    </source>
</evidence>
<keyword evidence="2" id="KW-0378">Hydrolase</keyword>
<dbReference type="InterPro" id="IPR017853">
    <property type="entry name" value="GH"/>
</dbReference>
<dbReference type="InterPro" id="IPR006103">
    <property type="entry name" value="Glyco_hydro_2_cat"/>
</dbReference>
<dbReference type="InterPro" id="IPR008979">
    <property type="entry name" value="Galactose-bd-like_sf"/>
</dbReference>
<keyword evidence="4" id="KW-0732">Signal</keyword>
<keyword evidence="8" id="KW-1185">Reference proteome</keyword>
<dbReference type="SUPFAM" id="SSF49303">
    <property type="entry name" value="beta-Galactosidase/glucuronidase domain"/>
    <property type="match status" value="1"/>
</dbReference>
<evidence type="ECO:0000256" key="3">
    <source>
        <dbReference type="ARBA" id="ARBA00023295"/>
    </source>
</evidence>
<gene>
    <name evidence="7" type="ORF">P5673_000174</name>
</gene>
<comment type="caution">
    <text evidence="7">The sequence shown here is derived from an EMBL/GenBank/DDBJ whole genome shotgun (WGS) entry which is preliminary data.</text>
</comment>
<protein>
    <submittedName>
        <fullName evidence="7">Beta-glucuronidase</fullName>
    </submittedName>
</protein>
<reference evidence="7" key="2">
    <citation type="journal article" date="2023" name="Science">
        <title>Genomic signatures of disease resistance in endangered staghorn corals.</title>
        <authorList>
            <person name="Vollmer S.V."/>
            <person name="Selwyn J.D."/>
            <person name="Despard B.A."/>
            <person name="Roesel C.L."/>
        </authorList>
    </citation>
    <scope>NUCLEOTIDE SEQUENCE</scope>
    <source>
        <strain evidence="7">K2</strain>
    </source>
</reference>
<dbReference type="InterPro" id="IPR006104">
    <property type="entry name" value="Glyco_hydro_2_N"/>
</dbReference>
<dbReference type="Gene3D" id="3.20.20.80">
    <property type="entry name" value="Glycosidases"/>
    <property type="match status" value="1"/>
</dbReference>
<dbReference type="SUPFAM" id="SSF49785">
    <property type="entry name" value="Galactose-binding domain-like"/>
    <property type="match status" value="1"/>
</dbReference>
<dbReference type="GO" id="GO:0004566">
    <property type="term" value="F:beta-glucuronidase activity"/>
    <property type="evidence" value="ECO:0007669"/>
    <property type="project" value="TreeGrafter"/>
</dbReference>
<keyword evidence="3" id="KW-0326">Glycosidase</keyword>
<dbReference type="PRINTS" id="PR00132">
    <property type="entry name" value="GLHYDRLASE2"/>
</dbReference>
<dbReference type="Gene3D" id="2.60.40.10">
    <property type="entry name" value="Immunoglobulins"/>
    <property type="match status" value="1"/>
</dbReference>
<accession>A0AAD9VGU2</accession>
<evidence type="ECO:0000259" key="6">
    <source>
        <dbReference type="Pfam" id="PF02837"/>
    </source>
</evidence>
<comment type="similarity">
    <text evidence="1">Belongs to the glycosyl hydrolase 2 family.</text>
</comment>
<evidence type="ECO:0000313" key="7">
    <source>
        <dbReference type="EMBL" id="KAK2574053.1"/>
    </source>
</evidence>